<accession>A0AB39CDH0</accession>
<protein>
    <submittedName>
        <fullName evidence="1">Head maturation protease</fullName>
    </submittedName>
</protein>
<proteinExistence type="predicted"/>
<dbReference type="InterPro" id="IPR045405">
    <property type="entry name" value="Peptidase_S80"/>
</dbReference>
<dbReference type="GO" id="GO:0006508">
    <property type="term" value="P:proteolysis"/>
    <property type="evidence" value="ECO:0007669"/>
    <property type="project" value="UniProtKB-KW"/>
</dbReference>
<reference evidence="1" key="1">
    <citation type="submission" date="2024-07" db="EMBL/GenBank/DDBJ databases">
        <authorList>
            <person name="Bringhurst R.M."/>
            <person name="Homer T.E."/>
        </authorList>
    </citation>
    <scope>NUCLEOTIDE SEQUENCE</scope>
</reference>
<sequence>MSAALDLYGVNKQSGNQVRIGGSMLQAGGKKGILTPDADGYYTLCVGAYGTHNSAGMFYDAASGQAMFAPDSPLMRRLKKQVLFMEFKHPEPYRKDGSMMDDREYLNRIRKIDDDRVCAHIRALTLVPGKDEQGRNCIFVIAEAIPYGPFGHVFRDSLNNPHINTYCSVRSITQDDVMRGIKYTREISTWDFVGEGGIFVAGKHNSPALESFTDVSGEIKHFEMDINPTTLWAMQDEQAKRKRLGLESASHLDVDDLVKSLGWERTKERTRRPGFMR</sequence>
<name>A0AB39CDH0_9VIRU</name>
<dbReference type="Pfam" id="PF20034">
    <property type="entry name" value="Peptidase_S80"/>
    <property type="match status" value="1"/>
</dbReference>
<dbReference type="GO" id="GO:0008233">
    <property type="term" value="F:peptidase activity"/>
    <property type="evidence" value="ECO:0007669"/>
    <property type="project" value="UniProtKB-KW"/>
</dbReference>
<keyword evidence="1" id="KW-0378">Hydrolase</keyword>
<organism evidence="1">
    <name type="scientific">Pseudomonas phage RVTF4</name>
    <dbReference type="NCBI Taxonomy" id="3236931"/>
    <lineage>
        <taxon>Viruses</taxon>
    </lineage>
</organism>
<evidence type="ECO:0000313" key="1">
    <source>
        <dbReference type="EMBL" id="XDJ14865.1"/>
    </source>
</evidence>
<dbReference type="EMBL" id="PQ015378">
    <property type="protein sequence ID" value="XDJ14865.1"/>
    <property type="molecule type" value="Genomic_DNA"/>
</dbReference>
<keyword evidence="1" id="KW-0645">Protease</keyword>